<dbReference type="Pfam" id="PF26107">
    <property type="entry name" value="BrxR_CTD"/>
    <property type="match status" value="1"/>
</dbReference>
<evidence type="ECO:0000259" key="4">
    <source>
        <dbReference type="Pfam" id="PF26109"/>
    </source>
</evidence>
<comment type="caution">
    <text evidence="5">The sequence shown here is derived from an EMBL/GenBank/DDBJ whole genome shotgun (WGS) entry which is preliminary data.</text>
</comment>
<dbReference type="AlphaFoldDB" id="A0A109L809"/>
<dbReference type="EMBL" id="LCYC01000008">
    <property type="protein sequence ID" value="KWV82730.1"/>
    <property type="molecule type" value="Genomic_DNA"/>
</dbReference>
<dbReference type="InterPro" id="IPR059019">
    <property type="entry name" value="WHD_CapW"/>
</dbReference>
<evidence type="ECO:0000256" key="1">
    <source>
        <dbReference type="SAM" id="MobiDB-lite"/>
    </source>
</evidence>
<protein>
    <submittedName>
        <fullName evidence="5">Uncharacterized protein</fullName>
    </submittedName>
</protein>
<dbReference type="Pfam" id="PF13280">
    <property type="entry name" value="WYL"/>
    <property type="match status" value="1"/>
</dbReference>
<sequence length="289" mass="32801">MPPLKHQTLLRYRAIELIALWEGRLITAQLMERFGITRQQASADINRYNNELNPQALLHSPSIKGYIPANGFKPVLCSGHINEYLELLTSNGSQPINLVLESQPGVAAVQLPERAVRPDVVRELVKACRNRASLKVAYSSMRNPEQHERVISPHTLIYSGFRWHTRAFCHKSQSYRDFLISRISGTPQPSDEHAPPSEPDNAWNEQTTLHIIPNRHLSEAQQAMVARDYSMTDGQLPITVRKALTHYMLQRYQAAITDEQCSRVAEHPVQLSPEDRELLLPYLFGGEVA</sequence>
<dbReference type="RefSeq" id="WP_003439542.1">
    <property type="nucleotide sequence ID" value="NZ_LCYC01000008.1"/>
</dbReference>
<evidence type="ECO:0000313" key="6">
    <source>
        <dbReference type="Proteomes" id="UP000063434"/>
    </source>
</evidence>
<feature type="region of interest" description="Disordered" evidence="1">
    <location>
        <begin position="183"/>
        <end position="203"/>
    </location>
</feature>
<dbReference type="InterPro" id="IPR016634">
    <property type="entry name" value="CapW-like"/>
</dbReference>
<dbReference type="InterPro" id="IPR026881">
    <property type="entry name" value="WYL_dom"/>
</dbReference>
<dbReference type="PANTHER" id="PTHR34580">
    <property type="match status" value="1"/>
</dbReference>
<dbReference type="Pfam" id="PF26109">
    <property type="entry name" value="WHD_BrxR"/>
    <property type="match status" value="1"/>
</dbReference>
<evidence type="ECO:0000259" key="3">
    <source>
        <dbReference type="Pfam" id="PF26107"/>
    </source>
</evidence>
<dbReference type="Proteomes" id="UP000063434">
    <property type="component" value="Unassembled WGS sequence"/>
</dbReference>
<evidence type="ECO:0000313" key="5">
    <source>
        <dbReference type="EMBL" id="KWV82730.1"/>
    </source>
</evidence>
<dbReference type="PATRIC" id="fig|294.195.peg.928"/>
<gene>
    <name evidence="5" type="ORF">PFL603g_00883</name>
</gene>
<organism evidence="5 6">
    <name type="scientific">Pseudomonas fluorescens</name>
    <dbReference type="NCBI Taxonomy" id="294"/>
    <lineage>
        <taxon>Bacteria</taxon>
        <taxon>Pseudomonadati</taxon>
        <taxon>Pseudomonadota</taxon>
        <taxon>Gammaproteobacteria</taxon>
        <taxon>Pseudomonadales</taxon>
        <taxon>Pseudomonadaceae</taxon>
        <taxon>Pseudomonas</taxon>
    </lineage>
</organism>
<accession>A0A109L809</accession>
<reference evidence="5 6" key="1">
    <citation type="submission" date="2015-05" db="EMBL/GenBank/DDBJ databases">
        <title>A genomic and transcriptomic approach to investigate the blue pigment phenotype in Pseudomonas fluorescens.</title>
        <authorList>
            <person name="Andreani N.A."/>
            <person name="Cardazzo B."/>
        </authorList>
    </citation>
    <scope>NUCLEOTIDE SEQUENCE [LARGE SCALE GENOMIC DNA]</scope>
    <source>
        <strain evidence="5 6">Ps_40</strain>
    </source>
</reference>
<name>A0A109L809_PSEFL</name>
<evidence type="ECO:0000259" key="2">
    <source>
        <dbReference type="Pfam" id="PF13280"/>
    </source>
</evidence>
<dbReference type="InterPro" id="IPR059020">
    <property type="entry name" value="CapW_CTD"/>
</dbReference>
<feature type="domain" description="WYL" evidence="2">
    <location>
        <begin position="120"/>
        <end position="184"/>
    </location>
</feature>
<dbReference type="PANTHER" id="PTHR34580:SF3">
    <property type="entry name" value="PROTEIN PAFB"/>
    <property type="match status" value="1"/>
</dbReference>
<dbReference type="InterPro" id="IPR051534">
    <property type="entry name" value="CBASS_pafABC_assoc_protein"/>
</dbReference>
<feature type="domain" description="DNA-binding transcriptional repressor CapW C-terminal dimerisation" evidence="3">
    <location>
        <begin position="207"/>
        <end position="271"/>
    </location>
</feature>
<dbReference type="PIRSF" id="PIRSF015558">
    <property type="entry name" value="Txn_reg_DeoR_prd"/>
    <property type="match status" value="1"/>
</dbReference>
<proteinExistence type="predicted"/>
<dbReference type="PROSITE" id="PS52050">
    <property type="entry name" value="WYL"/>
    <property type="match status" value="1"/>
</dbReference>
<feature type="domain" description="DNA-binding transcriptional repressor CapW winged helix-turn-helix" evidence="4">
    <location>
        <begin position="9"/>
        <end position="89"/>
    </location>
</feature>